<keyword evidence="4" id="KW-0732">Signal</keyword>
<dbReference type="CDD" id="cd00118">
    <property type="entry name" value="LysM"/>
    <property type="match status" value="1"/>
</dbReference>
<name>A0A7H8N207_9ACTN</name>
<evidence type="ECO:0000259" key="5">
    <source>
        <dbReference type="PROSITE" id="PS51782"/>
    </source>
</evidence>
<dbReference type="CDD" id="cd12797">
    <property type="entry name" value="M23_peptidase"/>
    <property type="match status" value="1"/>
</dbReference>
<dbReference type="SUPFAM" id="SSF51261">
    <property type="entry name" value="Duplicated hybrid motif"/>
    <property type="match status" value="1"/>
</dbReference>
<evidence type="ECO:0000256" key="2">
    <source>
        <dbReference type="ARBA" id="ARBA00022801"/>
    </source>
</evidence>
<dbReference type="CDD" id="cd13925">
    <property type="entry name" value="RPF"/>
    <property type="match status" value="1"/>
</dbReference>
<gene>
    <name evidence="6" type="ORF">HUT08_01255</name>
</gene>
<feature type="compositionally biased region" description="Low complexity" evidence="3">
    <location>
        <begin position="220"/>
        <end position="234"/>
    </location>
</feature>
<evidence type="ECO:0000256" key="4">
    <source>
        <dbReference type="SAM" id="SignalP"/>
    </source>
</evidence>
<dbReference type="GO" id="GO:0004222">
    <property type="term" value="F:metalloendopeptidase activity"/>
    <property type="evidence" value="ECO:0007669"/>
    <property type="project" value="TreeGrafter"/>
</dbReference>
<reference evidence="6 7" key="1">
    <citation type="submission" date="2020-06" db="EMBL/GenBank/DDBJ databases">
        <title>Genome mining for natural products.</title>
        <authorList>
            <person name="Zhang B."/>
            <person name="Shi J."/>
            <person name="Ge H."/>
        </authorList>
    </citation>
    <scope>NUCLEOTIDE SEQUENCE [LARGE SCALE GENOMIC DNA]</scope>
    <source>
        <strain evidence="6 7">NA00687</strain>
    </source>
</reference>
<dbReference type="PANTHER" id="PTHR21666:SF270">
    <property type="entry name" value="MUREIN HYDROLASE ACTIVATOR ENVC"/>
    <property type="match status" value="1"/>
</dbReference>
<evidence type="ECO:0000313" key="7">
    <source>
        <dbReference type="Proteomes" id="UP000509303"/>
    </source>
</evidence>
<keyword evidence="7" id="KW-1185">Reference proteome</keyword>
<dbReference type="RefSeq" id="WP_176160096.1">
    <property type="nucleotide sequence ID" value="NZ_CP054929.1"/>
</dbReference>
<dbReference type="EMBL" id="CP054929">
    <property type="protein sequence ID" value="QKW48399.1"/>
    <property type="molecule type" value="Genomic_DNA"/>
</dbReference>
<dbReference type="Pfam" id="PF06737">
    <property type="entry name" value="Transglycosylas"/>
    <property type="match status" value="1"/>
</dbReference>
<dbReference type="InterPro" id="IPR016047">
    <property type="entry name" value="M23ase_b-sheet_dom"/>
</dbReference>
<dbReference type="InterPro" id="IPR011055">
    <property type="entry name" value="Dup_hybrid_motif"/>
</dbReference>
<feature type="region of interest" description="Disordered" evidence="3">
    <location>
        <begin position="198"/>
        <end position="306"/>
    </location>
</feature>
<feature type="chain" id="PRO_5039312159" evidence="4">
    <location>
        <begin position="36"/>
        <end position="430"/>
    </location>
</feature>
<dbReference type="InterPro" id="IPR050570">
    <property type="entry name" value="Cell_wall_metabolism_enzyme"/>
</dbReference>
<dbReference type="Gene3D" id="2.70.70.10">
    <property type="entry name" value="Glucose Permease (Domain IIA)"/>
    <property type="match status" value="1"/>
</dbReference>
<comment type="similarity">
    <text evidence="1">Belongs to the transglycosylase family. Rpf subfamily.</text>
</comment>
<feature type="region of interest" description="Disordered" evidence="3">
    <location>
        <begin position="123"/>
        <end position="169"/>
    </location>
</feature>
<feature type="signal peptide" evidence="4">
    <location>
        <begin position="1"/>
        <end position="35"/>
    </location>
</feature>
<dbReference type="InterPro" id="IPR018392">
    <property type="entry name" value="LysM"/>
</dbReference>
<protein>
    <submittedName>
        <fullName evidence="6">Transglycosylase family protein</fullName>
    </submittedName>
</protein>
<dbReference type="InterPro" id="IPR010618">
    <property type="entry name" value="RPF"/>
</dbReference>
<feature type="domain" description="LysM" evidence="5">
    <location>
        <begin position="166"/>
        <end position="215"/>
    </location>
</feature>
<sequence>MSVRGRHRRHQPNRVSRASLTVTASGAGIALPLVAAAGASAATQEAWDKVARCESTNNWDINTGNGYYGGLQFSQSTWQEYGGAAYAPRADLATREQQIAVAEKVLAAQGPQAWPNCSGSVLTRGDAQPQAKSAPATTGQVTTAAGQQRKVETTPTSLPGRGPKAGPYVVVSGDTLSGIADEHDVRGGWRGLYEANRPTIGQDPNLILPGQRLSLKGGSAAPAQPQRPQAKTPPTTRPKPAPKAPERPSVKPRPKDDSRQQVSKPAPKPTQKPAPKPRHKPERVPEQRKRPAPATGGYTAPVSGVGVTTGYRVAGSSWSRGYHTGVDFPVSIGTSVRAVGPGTVVSSGWGDAYGYQVVIRHADGRYSQYAHLSQIVVREGQPVSGGQRIGRSGSTGNSTGPHLHFEIRTGPGYGSDINPVAYLRAHGVNI</sequence>
<feature type="region of interest" description="Disordered" evidence="3">
    <location>
        <begin position="383"/>
        <end position="403"/>
    </location>
</feature>
<dbReference type="FunFam" id="2.70.70.10:FF:000013">
    <property type="entry name" value="Peptidase family M23"/>
    <property type="match status" value="1"/>
</dbReference>
<dbReference type="SUPFAM" id="SSF53955">
    <property type="entry name" value="Lysozyme-like"/>
    <property type="match status" value="1"/>
</dbReference>
<dbReference type="PROSITE" id="PS51782">
    <property type="entry name" value="LYSM"/>
    <property type="match status" value="1"/>
</dbReference>
<dbReference type="Gene3D" id="1.10.530.10">
    <property type="match status" value="1"/>
</dbReference>
<dbReference type="Gene3D" id="3.10.350.10">
    <property type="entry name" value="LysM domain"/>
    <property type="match status" value="1"/>
</dbReference>
<proteinExistence type="inferred from homology"/>
<feature type="compositionally biased region" description="Basic and acidic residues" evidence="3">
    <location>
        <begin position="244"/>
        <end position="259"/>
    </location>
</feature>
<accession>A0A7H8N207</accession>
<evidence type="ECO:0000256" key="1">
    <source>
        <dbReference type="ARBA" id="ARBA00010830"/>
    </source>
</evidence>
<dbReference type="Proteomes" id="UP000509303">
    <property type="component" value="Chromosome"/>
</dbReference>
<organism evidence="6 7">
    <name type="scientific">Streptomyces buecherae</name>
    <dbReference type="NCBI Taxonomy" id="2763006"/>
    <lineage>
        <taxon>Bacteria</taxon>
        <taxon>Bacillati</taxon>
        <taxon>Actinomycetota</taxon>
        <taxon>Actinomycetes</taxon>
        <taxon>Kitasatosporales</taxon>
        <taxon>Streptomycetaceae</taxon>
        <taxon>Streptomyces</taxon>
    </lineage>
</organism>
<feature type="compositionally biased region" description="Low complexity" evidence="3">
    <location>
        <begin position="134"/>
        <end position="148"/>
    </location>
</feature>
<dbReference type="Pfam" id="PF01551">
    <property type="entry name" value="Peptidase_M23"/>
    <property type="match status" value="1"/>
</dbReference>
<dbReference type="SUPFAM" id="SSF54106">
    <property type="entry name" value="LysM domain"/>
    <property type="match status" value="1"/>
</dbReference>
<keyword evidence="2" id="KW-0378">Hydrolase</keyword>
<dbReference type="InterPro" id="IPR023346">
    <property type="entry name" value="Lysozyme-like_dom_sf"/>
</dbReference>
<dbReference type="Pfam" id="PF01476">
    <property type="entry name" value="LysM"/>
    <property type="match status" value="1"/>
</dbReference>
<dbReference type="PANTHER" id="PTHR21666">
    <property type="entry name" value="PEPTIDASE-RELATED"/>
    <property type="match status" value="1"/>
</dbReference>
<dbReference type="InterPro" id="IPR036779">
    <property type="entry name" value="LysM_dom_sf"/>
</dbReference>
<dbReference type="AlphaFoldDB" id="A0A7H8N207"/>
<evidence type="ECO:0000313" key="6">
    <source>
        <dbReference type="EMBL" id="QKW48399.1"/>
    </source>
</evidence>
<dbReference type="SMART" id="SM00257">
    <property type="entry name" value="LysM"/>
    <property type="match status" value="1"/>
</dbReference>
<evidence type="ECO:0000256" key="3">
    <source>
        <dbReference type="SAM" id="MobiDB-lite"/>
    </source>
</evidence>